<proteinExistence type="predicted"/>
<evidence type="ECO:0000256" key="3">
    <source>
        <dbReference type="ARBA" id="ARBA00022692"/>
    </source>
</evidence>
<feature type="transmembrane region" description="Helical" evidence="6">
    <location>
        <begin position="102"/>
        <end position="125"/>
    </location>
</feature>
<feature type="transmembrane region" description="Helical" evidence="6">
    <location>
        <begin position="361"/>
        <end position="386"/>
    </location>
</feature>
<evidence type="ECO:0000259" key="7">
    <source>
        <dbReference type="PROSITE" id="PS50850"/>
    </source>
</evidence>
<gene>
    <name evidence="8" type="ORF">AE0388_3395</name>
</gene>
<keyword evidence="4 6" id="KW-1133">Transmembrane helix</keyword>
<dbReference type="Pfam" id="PF07690">
    <property type="entry name" value="MFS_1"/>
    <property type="match status" value="1"/>
</dbReference>
<dbReference type="InterPro" id="IPR011701">
    <property type="entry name" value="MFS"/>
</dbReference>
<dbReference type="EMBL" id="JTJZ01000022">
    <property type="protein sequence ID" value="KHS51323.1"/>
    <property type="molecule type" value="Genomic_DNA"/>
</dbReference>
<dbReference type="AlphaFoldDB" id="A0A0B9A7C7"/>
<feature type="transmembrane region" description="Helical" evidence="6">
    <location>
        <begin position="12"/>
        <end position="30"/>
    </location>
</feature>
<feature type="transmembrane region" description="Helical" evidence="6">
    <location>
        <begin position="337"/>
        <end position="355"/>
    </location>
</feature>
<comment type="subcellular location">
    <subcellularLocation>
        <location evidence="1">Cell membrane</location>
        <topology evidence="1">Multi-pass membrane protein</topology>
    </subcellularLocation>
</comment>
<dbReference type="STRING" id="1703.BLSMQ_3505"/>
<evidence type="ECO:0000256" key="2">
    <source>
        <dbReference type="ARBA" id="ARBA00022448"/>
    </source>
</evidence>
<evidence type="ECO:0000256" key="5">
    <source>
        <dbReference type="ARBA" id="ARBA00023136"/>
    </source>
</evidence>
<keyword evidence="3 6" id="KW-0812">Transmembrane</keyword>
<dbReference type="RefSeq" id="WP_052240206.1">
    <property type="nucleotide sequence ID" value="NZ_JTJZ01000022.1"/>
</dbReference>
<evidence type="ECO:0000313" key="9">
    <source>
        <dbReference type="Proteomes" id="UP000031488"/>
    </source>
</evidence>
<dbReference type="CDD" id="cd17355">
    <property type="entry name" value="MFS_YcxA_like"/>
    <property type="match status" value="1"/>
</dbReference>
<evidence type="ECO:0000256" key="6">
    <source>
        <dbReference type="SAM" id="Phobius"/>
    </source>
</evidence>
<feature type="transmembrane region" description="Helical" evidence="6">
    <location>
        <begin position="42"/>
        <end position="65"/>
    </location>
</feature>
<protein>
    <submittedName>
        <fullName evidence="8">Major facilitator superfamily MFS_1</fullName>
    </submittedName>
</protein>
<feature type="transmembrane region" description="Helical" evidence="6">
    <location>
        <begin position="303"/>
        <end position="325"/>
    </location>
</feature>
<name>A0A0B9A7C7_BRELN</name>
<keyword evidence="2" id="KW-0813">Transport</keyword>
<evidence type="ECO:0000313" key="8">
    <source>
        <dbReference type="EMBL" id="KHS51323.1"/>
    </source>
</evidence>
<feature type="transmembrane region" description="Helical" evidence="6">
    <location>
        <begin position="137"/>
        <end position="159"/>
    </location>
</feature>
<dbReference type="PANTHER" id="PTHR43385:SF1">
    <property type="entry name" value="RIBOFLAVIN TRANSPORTER RIBJ"/>
    <property type="match status" value="1"/>
</dbReference>
<feature type="transmembrane region" description="Helical" evidence="6">
    <location>
        <begin position="248"/>
        <end position="268"/>
    </location>
</feature>
<sequence length="390" mass="40624">MSTTTDKPRGGLAALCVAELVCWGLLYYSLPVAVTPISADMGWSHTTVTAALTVGLIVSALMGPTVGRMLDRHGPQLIMGAGTVIGVLALGLVAIAPNLFVFFAAWILAGFAQAATLYPPAFAVITRWYGAERTKPLTTITLVGGLASTVFAPIIAWLIDGLGWRGTYGVLAGLLAVLALPMHLFFLNRTWTDEASASAVKPSRAELRQVTRDPRFITLQIAVAIATFTLFAVTINIIPLIIERGAAYSLAAIALGLVGFGQVAGRFGYPSLERHTSTRARTVILFASGAVGLWLLAFVSGPIWLLIGIAMLTGGVRGCMTLLQATAVSDRWGTKNFGAINGVFVAPITAGTALAPVAGPALAGVLCGYPMMAVAMAGLLTLATLLSART</sequence>
<dbReference type="Gene3D" id="1.20.1250.20">
    <property type="entry name" value="MFS general substrate transporter like domains"/>
    <property type="match status" value="1"/>
</dbReference>
<evidence type="ECO:0000256" key="1">
    <source>
        <dbReference type="ARBA" id="ARBA00004651"/>
    </source>
</evidence>
<accession>A0A0B9A7C7</accession>
<keyword evidence="9" id="KW-1185">Reference proteome</keyword>
<dbReference type="PANTHER" id="PTHR43385">
    <property type="entry name" value="RIBOFLAVIN TRANSPORTER RIBJ"/>
    <property type="match status" value="1"/>
</dbReference>
<dbReference type="InterPro" id="IPR020846">
    <property type="entry name" value="MFS_dom"/>
</dbReference>
<dbReference type="Proteomes" id="UP000031488">
    <property type="component" value="Unassembled WGS sequence"/>
</dbReference>
<evidence type="ECO:0000256" key="4">
    <source>
        <dbReference type="ARBA" id="ARBA00022989"/>
    </source>
</evidence>
<feature type="domain" description="Major facilitator superfamily (MFS) profile" evidence="7">
    <location>
        <begin position="1"/>
        <end position="390"/>
    </location>
</feature>
<keyword evidence="5 6" id="KW-0472">Membrane</keyword>
<dbReference type="SUPFAM" id="SSF103473">
    <property type="entry name" value="MFS general substrate transporter"/>
    <property type="match status" value="1"/>
</dbReference>
<dbReference type="InterPro" id="IPR036259">
    <property type="entry name" value="MFS_trans_sf"/>
</dbReference>
<feature type="transmembrane region" description="Helical" evidence="6">
    <location>
        <begin position="77"/>
        <end position="96"/>
    </location>
</feature>
<dbReference type="PROSITE" id="PS50850">
    <property type="entry name" value="MFS"/>
    <property type="match status" value="1"/>
</dbReference>
<dbReference type="GO" id="GO:0022857">
    <property type="term" value="F:transmembrane transporter activity"/>
    <property type="evidence" value="ECO:0007669"/>
    <property type="project" value="InterPro"/>
</dbReference>
<dbReference type="PATRIC" id="fig|1703.6.peg.3355"/>
<dbReference type="GO" id="GO:0005886">
    <property type="term" value="C:plasma membrane"/>
    <property type="evidence" value="ECO:0007669"/>
    <property type="project" value="UniProtKB-SubCell"/>
</dbReference>
<dbReference type="InterPro" id="IPR052983">
    <property type="entry name" value="MFS_Riboflavin_Transporter"/>
</dbReference>
<comment type="caution">
    <text evidence="8">The sequence shown here is derived from an EMBL/GenBank/DDBJ whole genome shotgun (WGS) entry which is preliminary data.</text>
</comment>
<organism evidence="8 9">
    <name type="scientific">Brevibacterium linens</name>
    <dbReference type="NCBI Taxonomy" id="1703"/>
    <lineage>
        <taxon>Bacteria</taxon>
        <taxon>Bacillati</taxon>
        <taxon>Actinomycetota</taxon>
        <taxon>Actinomycetes</taxon>
        <taxon>Micrococcales</taxon>
        <taxon>Brevibacteriaceae</taxon>
        <taxon>Brevibacterium</taxon>
    </lineage>
</organism>
<feature type="transmembrane region" description="Helical" evidence="6">
    <location>
        <begin position="280"/>
        <end position="297"/>
    </location>
</feature>
<feature type="transmembrane region" description="Helical" evidence="6">
    <location>
        <begin position="165"/>
        <end position="187"/>
    </location>
</feature>
<feature type="transmembrane region" description="Helical" evidence="6">
    <location>
        <begin position="216"/>
        <end position="242"/>
    </location>
</feature>
<reference evidence="8 9" key="1">
    <citation type="submission" date="2014-11" db="EMBL/GenBank/DDBJ databases">
        <title>Draft Genome Sequence of Brevibacterium linens AE038-8.</title>
        <authorList>
            <person name="Maizel D."/>
            <person name="Utturkar S.M."/>
            <person name="Brown S.D."/>
            <person name="Ferrero M."/>
            <person name="Rosen B.P."/>
        </authorList>
    </citation>
    <scope>NUCLEOTIDE SEQUENCE [LARGE SCALE GENOMIC DNA]</scope>
    <source>
        <strain evidence="8 9">AE038-8</strain>
    </source>
</reference>